<dbReference type="InterPro" id="IPR031705">
    <property type="entry name" value="Glyco_hydro_36_C"/>
</dbReference>
<evidence type="ECO:0000256" key="6">
    <source>
        <dbReference type="PIRSR" id="PIRSR005536-1"/>
    </source>
</evidence>
<comment type="catalytic activity">
    <reaction evidence="1 5">
        <text>Hydrolysis of terminal, non-reducing alpha-D-galactose residues in alpha-D-galactosides, including galactose oligosaccharides, galactomannans and galactolipids.</text>
        <dbReference type="EC" id="3.2.1.22"/>
    </reaction>
</comment>
<dbReference type="RefSeq" id="WP_089945724.1">
    <property type="nucleotide sequence ID" value="NZ_FNOI01000002.1"/>
</dbReference>
<feature type="active site" description="Nucleophile" evidence="6">
    <location>
        <position position="441"/>
    </location>
</feature>
<feature type="active site" description="Proton donor" evidence="6">
    <location>
        <position position="498"/>
    </location>
</feature>
<organism evidence="10 11">
    <name type="scientific">Litoreibacter albidus</name>
    <dbReference type="NCBI Taxonomy" id="670155"/>
    <lineage>
        <taxon>Bacteria</taxon>
        <taxon>Pseudomonadati</taxon>
        <taxon>Pseudomonadota</taxon>
        <taxon>Alphaproteobacteria</taxon>
        <taxon>Rhodobacterales</taxon>
        <taxon>Roseobacteraceae</taxon>
        <taxon>Litoreibacter</taxon>
    </lineage>
</organism>
<dbReference type="InterPro" id="IPR050985">
    <property type="entry name" value="Alpha-glycosidase_related"/>
</dbReference>
<feature type="binding site" evidence="7">
    <location>
        <begin position="439"/>
        <end position="443"/>
    </location>
    <ligand>
        <name>substrate</name>
    </ligand>
</feature>
<dbReference type="Gene3D" id="3.20.20.70">
    <property type="entry name" value="Aldolase class I"/>
    <property type="match status" value="1"/>
</dbReference>
<keyword evidence="3 5" id="KW-0378">Hydrolase</keyword>
<dbReference type="PANTHER" id="PTHR43053:SF3">
    <property type="entry name" value="ALPHA-GALACTOSIDASE C-RELATED"/>
    <property type="match status" value="1"/>
</dbReference>
<evidence type="ECO:0000259" key="9">
    <source>
        <dbReference type="Pfam" id="PF16875"/>
    </source>
</evidence>
<dbReference type="PIRSF" id="PIRSF005536">
    <property type="entry name" value="Agal"/>
    <property type="match status" value="1"/>
</dbReference>
<protein>
    <recommendedName>
        <fullName evidence="2 5">Alpha-galactosidase</fullName>
        <ecNumber evidence="2 5">3.2.1.22</ecNumber>
    </recommendedName>
</protein>
<evidence type="ECO:0000256" key="5">
    <source>
        <dbReference type="PIRNR" id="PIRNR005536"/>
    </source>
</evidence>
<evidence type="ECO:0000313" key="11">
    <source>
        <dbReference type="Proteomes" id="UP000199441"/>
    </source>
</evidence>
<feature type="domain" description="Glycosyl hydrolase family 36 N-terminal" evidence="9">
    <location>
        <begin position="24"/>
        <end position="242"/>
    </location>
</feature>
<feature type="binding site" evidence="7">
    <location>
        <position position="498"/>
    </location>
    <ligand>
        <name>substrate</name>
    </ligand>
</feature>
<dbReference type="Proteomes" id="UP000199441">
    <property type="component" value="Unassembled WGS sequence"/>
</dbReference>
<dbReference type="Pfam" id="PF02065">
    <property type="entry name" value="Melibiase"/>
    <property type="match status" value="1"/>
</dbReference>
<keyword evidence="4 5" id="KW-0326">Glycosidase</keyword>
<feature type="domain" description="Glycosyl hydrolase family 36 C-terminal" evidence="8">
    <location>
        <begin position="605"/>
        <end position="680"/>
    </location>
</feature>
<accession>A0A1H2ULS1</accession>
<evidence type="ECO:0000313" key="10">
    <source>
        <dbReference type="EMBL" id="SDW57075.1"/>
    </source>
</evidence>
<evidence type="ECO:0000259" key="8">
    <source>
        <dbReference type="Pfam" id="PF16874"/>
    </source>
</evidence>
<dbReference type="Gene3D" id="2.70.98.60">
    <property type="entry name" value="alpha-galactosidase from lactobacil brevis"/>
    <property type="match status" value="1"/>
</dbReference>
<proteinExistence type="inferred from homology"/>
<dbReference type="InterPro" id="IPR031704">
    <property type="entry name" value="Glyco_hydro_36_N"/>
</dbReference>
<evidence type="ECO:0000256" key="3">
    <source>
        <dbReference type="ARBA" id="ARBA00022801"/>
    </source>
</evidence>
<dbReference type="STRING" id="670155.SAMN04488001_1216"/>
<dbReference type="GO" id="GO:0016052">
    <property type="term" value="P:carbohydrate catabolic process"/>
    <property type="evidence" value="ECO:0007669"/>
    <property type="project" value="InterPro"/>
</dbReference>
<evidence type="ECO:0000256" key="2">
    <source>
        <dbReference type="ARBA" id="ARBA00012755"/>
    </source>
</evidence>
<name>A0A1H2ULS1_9RHOB</name>
<dbReference type="InterPro" id="IPR002252">
    <property type="entry name" value="Glyco_hydro_36"/>
</dbReference>
<dbReference type="FunFam" id="3.20.20.70:FF:000118">
    <property type="entry name" value="Alpha-galactosidase"/>
    <property type="match status" value="1"/>
</dbReference>
<evidence type="ECO:0000256" key="7">
    <source>
        <dbReference type="PIRSR" id="PIRSR005536-2"/>
    </source>
</evidence>
<dbReference type="InterPro" id="IPR013785">
    <property type="entry name" value="Aldolase_TIM"/>
</dbReference>
<evidence type="ECO:0000256" key="4">
    <source>
        <dbReference type="ARBA" id="ARBA00023295"/>
    </source>
</evidence>
<dbReference type="InterPro" id="IPR017853">
    <property type="entry name" value="GH"/>
</dbReference>
<comment type="similarity">
    <text evidence="5">Belongs to the glycosyl hydrolase.</text>
</comment>
<keyword evidence="11" id="KW-1185">Reference proteome</keyword>
<evidence type="ECO:0000256" key="1">
    <source>
        <dbReference type="ARBA" id="ARBA00001255"/>
    </source>
</evidence>
<sequence length="694" mass="78306">MIQCWRLDDDRQSLVLASYNDRLAEVVYWGPHLAEDEDLTTLYHAYAIDVTGGMLDANPELSLCPEATRTFPGQPGLILRAKDGTPLLPKFCFAKADSGPDSLTLTYTDEVNALTYTAQFAINRRTHIIEARATLEAVDPVHLHWLSAPVFPAPQLSDEMIDVAGRWCGEFQLNRTPWSAGIRYRENRTGRTGHEHFPGLIVPCRGATNVQGHAYAFHYGWSGGHRMVAEELPDGRRQIQFGHAARVESAPQTRFETAPLYAVFSDDGINGCAVAFQRHTRDEIVQFPDPNRTRPVHFNCWEAVYFDHNLPELKDIATRAAKLGAERFVLDDGWFGGRDDDTRALSDWEVDPRKYPDGLTPLIDHVHGLGMTFGIWFEPEMINPDSDIHRAHPDWALGAEDQTLGRNQKALNMALPEVQAFLFDRISKVLRDNAIDYIKWDHNRVLPMPDAAQTRGSYQLIDRLQEAFPQVEIESCASGGGRIDFGILKRTHRVWLSDSNDALERLRMQHNAAIFLPMAVTGSHVGPRTCHTSGRVLDIRFRAWVAAQRHMGFEMDPRELTEVEAEVLTDVTAWWKSNRDWMLRADILRLDSADPAMIAEQQLAEGGGKFIVFAGKADTSRQISPRPLRLTRLTPNAKYRIELVNRDDATALSRGDQAIKTTPLELSGTYLMSHGLTLPWSFPETMWVIEGTRI</sequence>
<gene>
    <name evidence="10" type="ORF">SAMN04488001_1216</name>
</gene>
<dbReference type="Pfam" id="PF16875">
    <property type="entry name" value="Glyco_hydro_36N"/>
    <property type="match status" value="1"/>
</dbReference>
<feature type="binding site" evidence="7">
    <location>
        <position position="476"/>
    </location>
    <ligand>
        <name>substrate</name>
    </ligand>
</feature>
<dbReference type="SUPFAM" id="SSF51445">
    <property type="entry name" value="(Trans)glycosidases"/>
    <property type="match status" value="1"/>
</dbReference>
<dbReference type="Pfam" id="PF16874">
    <property type="entry name" value="Glyco_hydro_36C"/>
    <property type="match status" value="1"/>
</dbReference>
<dbReference type="PANTHER" id="PTHR43053">
    <property type="entry name" value="GLYCOSIDASE FAMILY 31"/>
    <property type="match status" value="1"/>
</dbReference>
<dbReference type="AlphaFoldDB" id="A0A1H2ULS1"/>
<feature type="binding site" evidence="7">
    <location>
        <position position="167"/>
    </location>
    <ligand>
        <name>substrate</name>
    </ligand>
</feature>
<dbReference type="EC" id="3.2.1.22" evidence="2 5"/>
<dbReference type="InterPro" id="IPR038417">
    <property type="entry name" value="Alpga-gal_N_sf"/>
</dbReference>
<dbReference type="GO" id="GO:0004557">
    <property type="term" value="F:alpha-galactosidase activity"/>
    <property type="evidence" value="ECO:0007669"/>
    <property type="project" value="UniProtKB-UniRule"/>
</dbReference>
<dbReference type="CDD" id="cd14791">
    <property type="entry name" value="GH36"/>
    <property type="match status" value="1"/>
</dbReference>
<feature type="binding site" evidence="7">
    <location>
        <position position="406"/>
    </location>
    <ligand>
        <name>substrate</name>
    </ligand>
</feature>
<dbReference type="PRINTS" id="PR00743">
    <property type="entry name" value="GLHYDRLASE36"/>
</dbReference>
<reference evidence="11" key="1">
    <citation type="submission" date="2016-10" db="EMBL/GenBank/DDBJ databases">
        <authorList>
            <person name="Varghese N."/>
            <person name="Submissions S."/>
        </authorList>
    </citation>
    <scope>NUCLEOTIDE SEQUENCE [LARGE SCALE GENOMIC DNA]</scope>
    <source>
        <strain evidence="11">DSM 26922</strain>
    </source>
</reference>
<dbReference type="EMBL" id="FNOI01000002">
    <property type="protein sequence ID" value="SDW57075.1"/>
    <property type="molecule type" value="Genomic_DNA"/>
</dbReference>
<dbReference type="OrthoDB" id="9758822at2"/>
<feature type="binding site" evidence="7">
    <location>
        <begin position="331"/>
        <end position="332"/>
    </location>
    <ligand>
        <name>substrate</name>
    </ligand>
</feature>